<sequence length="112" mass="12886">MDVKHHFMRCLFPPNFFFAPDDGMKVWNKQTAENIDGACADLGVGMNMTRLGSSFKKIYRRECANKKWGSGKNAKLAYVHISNQKIVLWQEAGSERMTLLLRWPFSNMQNLA</sequence>
<keyword evidence="2" id="KW-1185">Reference proteome</keyword>
<accession>A0A5J5B7R2</accession>
<dbReference type="AlphaFoldDB" id="A0A5J5B7R2"/>
<reference evidence="1 2" key="1">
    <citation type="submission" date="2019-09" db="EMBL/GenBank/DDBJ databases">
        <title>A chromosome-level genome assembly of the Chinese tupelo Nyssa sinensis.</title>
        <authorList>
            <person name="Yang X."/>
            <person name="Kang M."/>
            <person name="Yang Y."/>
            <person name="Xiong H."/>
            <person name="Wang M."/>
            <person name="Zhang Z."/>
            <person name="Wang Z."/>
            <person name="Wu H."/>
            <person name="Ma T."/>
            <person name="Liu J."/>
            <person name="Xi Z."/>
        </authorList>
    </citation>
    <scope>NUCLEOTIDE SEQUENCE [LARGE SCALE GENOMIC DNA]</scope>
    <source>
        <strain evidence="1">J267</strain>
        <tissue evidence="1">Leaf</tissue>
    </source>
</reference>
<dbReference type="EMBL" id="CM018038">
    <property type="protein sequence ID" value="KAA8537807.1"/>
    <property type="molecule type" value="Genomic_DNA"/>
</dbReference>
<evidence type="ECO:0000313" key="2">
    <source>
        <dbReference type="Proteomes" id="UP000325577"/>
    </source>
</evidence>
<dbReference type="Proteomes" id="UP000325577">
    <property type="component" value="Linkage Group LG15"/>
</dbReference>
<gene>
    <name evidence="1" type="ORF">F0562_027613</name>
</gene>
<proteinExistence type="predicted"/>
<name>A0A5J5B7R2_9ASTE</name>
<organism evidence="1 2">
    <name type="scientific">Nyssa sinensis</name>
    <dbReference type="NCBI Taxonomy" id="561372"/>
    <lineage>
        <taxon>Eukaryota</taxon>
        <taxon>Viridiplantae</taxon>
        <taxon>Streptophyta</taxon>
        <taxon>Embryophyta</taxon>
        <taxon>Tracheophyta</taxon>
        <taxon>Spermatophyta</taxon>
        <taxon>Magnoliopsida</taxon>
        <taxon>eudicotyledons</taxon>
        <taxon>Gunneridae</taxon>
        <taxon>Pentapetalae</taxon>
        <taxon>asterids</taxon>
        <taxon>Cornales</taxon>
        <taxon>Nyssaceae</taxon>
        <taxon>Nyssa</taxon>
    </lineage>
</organism>
<evidence type="ECO:0000313" key="1">
    <source>
        <dbReference type="EMBL" id="KAA8537807.1"/>
    </source>
</evidence>
<protein>
    <submittedName>
        <fullName evidence="1">Uncharacterized protein</fullName>
    </submittedName>
</protein>